<dbReference type="RefSeq" id="WP_251835072.1">
    <property type="nucleotide sequence ID" value="NZ_JACSQG010000001.1"/>
</dbReference>
<sequence>MHTLENKIPPPLVASLIGAAMWLLSFYVPSIAVAEWVRIALALTITALGAFFCLSGAVSFRRAKTTVNPLKPETASALVSSGIYQYSRNPMYVGFALFLVALAAYLASPVALLGPLGFVLYMNRFQIAPEERALKALFGAEFQAYQARVRRWL</sequence>
<proteinExistence type="predicted"/>
<protein>
    <submittedName>
        <fullName evidence="6">Isoprenylcysteine carboxylmethyltransferase family protein</fullName>
    </submittedName>
</protein>
<accession>A0ABR8TKK5</accession>
<evidence type="ECO:0000256" key="1">
    <source>
        <dbReference type="ARBA" id="ARBA00004127"/>
    </source>
</evidence>
<feature type="transmembrane region" description="Helical" evidence="5">
    <location>
        <begin position="39"/>
        <end position="60"/>
    </location>
</feature>
<keyword evidence="2 5" id="KW-0812">Transmembrane</keyword>
<comment type="caution">
    <text evidence="6">The sequence shown here is derived from an EMBL/GenBank/DDBJ whole genome shotgun (WGS) entry which is preliminary data.</text>
</comment>
<dbReference type="PANTHER" id="PTHR12714">
    <property type="entry name" value="PROTEIN-S ISOPRENYLCYSTEINE O-METHYLTRANSFERASE"/>
    <property type="match status" value="1"/>
</dbReference>
<dbReference type="EMBL" id="JACSQG010000001">
    <property type="protein sequence ID" value="MBD7976316.1"/>
    <property type="molecule type" value="Genomic_DNA"/>
</dbReference>
<feature type="transmembrane region" description="Helical" evidence="5">
    <location>
        <begin position="12"/>
        <end position="32"/>
    </location>
</feature>
<gene>
    <name evidence="6" type="ORF">H9642_03850</name>
</gene>
<comment type="subcellular location">
    <subcellularLocation>
        <location evidence="1">Endomembrane system</location>
        <topology evidence="1">Multi-pass membrane protein</topology>
    </subcellularLocation>
</comment>
<evidence type="ECO:0000256" key="5">
    <source>
        <dbReference type="SAM" id="Phobius"/>
    </source>
</evidence>
<dbReference type="Proteomes" id="UP000611945">
    <property type="component" value="Unassembled WGS sequence"/>
</dbReference>
<dbReference type="PANTHER" id="PTHR12714:SF24">
    <property type="entry name" value="SLR1182 PROTEIN"/>
    <property type="match status" value="1"/>
</dbReference>
<dbReference type="InterPro" id="IPR007318">
    <property type="entry name" value="Phopholipid_MeTrfase"/>
</dbReference>
<reference evidence="6 7" key="1">
    <citation type="submission" date="2020-08" db="EMBL/GenBank/DDBJ databases">
        <title>A Genomic Blueprint of the Chicken Gut Microbiome.</title>
        <authorList>
            <person name="Gilroy R."/>
            <person name="Ravi A."/>
            <person name="Getino M."/>
            <person name="Pursley I."/>
            <person name="Horton D.L."/>
            <person name="Alikhan N.-F."/>
            <person name="Baker D."/>
            <person name="Gharbi K."/>
            <person name="Hall N."/>
            <person name="Watson M."/>
            <person name="Adriaenssens E.M."/>
            <person name="Foster-Nyarko E."/>
            <person name="Jarju S."/>
            <person name="Secka A."/>
            <person name="Antonio M."/>
            <person name="Oren A."/>
            <person name="Chaudhuri R."/>
            <person name="La Ragione R.M."/>
            <person name="Hildebrand F."/>
            <person name="Pallen M.J."/>
        </authorList>
    </citation>
    <scope>NUCLEOTIDE SEQUENCE [LARGE SCALE GENOMIC DNA]</scope>
    <source>
        <strain evidence="6 7">Sa2CUA2</strain>
    </source>
</reference>
<keyword evidence="3 5" id="KW-1133">Transmembrane helix</keyword>
<keyword evidence="7" id="KW-1185">Reference proteome</keyword>
<keyword evidence="4 5" id="KW-0472">Membrane</keyword>
<evidence type="ECO:0000313" key="7">
    <source>
        <dbReference type="Proteomes" id="UP000611945"/>
    </source>
</evidence>
<evidence type="ECO:0000313" key="6">
    <source>
        <dbReference type="EMBL" id="MBD7976316.1"/>
    </source>
</evidence>
<evidence type="ECO:0000256" key="3">
    <source>
        <dbReference type="ARBA" id="ARBA00022989"/>
    </source>
</evidence>
<dbReference type="Pfam" id="PF04191">
    <property type="entry name" value="PEMT"/>
    <property type="match status" value="1"/>
</dbReference>
<dbReference type="Gene3D" id="1.20.120.1630">
    <property type="match status" value="1"/>
</dbReference>
<evidence type="ECO:0000256" key="2">
    <source>
        <dbReference type="ARBA" id="ARBA00022692"/>
    </source>
</evidence>
<feature type="transmembrane region" description="Helical" evidence="5">
    <location>
        <begin position="95"/>
        <end position="122"/>
    </location>
</feature>
<name>A0ABR8TKK5_9PSED</name>
<organism evidence="6 7">
    <name type="scientific">Serpens gallinarum</name>
    <dbReference type="NCBI Taxonomy" id="2763075"/>
    <lineage>
        <taxon>Bacteria</taxon>
        <taxon>Pseudomonadati</taxon>
        <taxon>Pseudomonadota</taxon>
        <taxon>Gammaproteobacteria</taxon>
        <taxon>Pseudomonadales</taxon>
        <taxon>Pseudomonadaceae</taxon>
        <taxon>Pseudomonas</taxon>
    </lineage>
</organism>
<evidence type="ECO:0000256" key="4">
    <source>
        <dbReference type="ARBA" id="ARBA00023136"/>
    </source>
</evidence>